<dbReference type="VEuPathDB" id="ToxoDB:cyc_06484"/>
<evidence type="ECO:0000256" key="1">
    <source>
        <dbReference type="SAM" id="MobiDB-lite"/>
    </source>
</evidence>
<dbReference type="AlphaFoldDB" id="A0A1D3CXQ0"/>
<feature type="compositionally biased region" description="Low complexity" evidence="1">
    <location>
        <begin position="216"/>
        <end position="231"/>
    </location>
</feature>
<reference evidence="3 4" key="1">
    <citation type="journal article" date="2016" name="BMC Genomics">
        <title>Comparative genomics reveals Cyclospora cayetanensis possesses coccidia-like metabolism and invasion components but unique surface antigens.</title>
        <authorList>
            <person name="Liu S."/>
            <person name="Wang L."/>
            <person name="Zheng H."/>
            <person name="Xu Z."/>
            <person name="Roellig D.M."/>
            <person name="Li N."/>
            <person name="Frace M.A."/>
            <person name="Tang K."/>
            <person name="Arrowood M.J."/>
            <person name="Moss D.M."/>
            <person name="Zhang L."/>
            <person name="Feng Y."/>
            <person name="Xiao L."/>
        </authorList>
    </citation>
    <scope>NUCLEOTIDE SEQUENCE [LARGE SCALE GENOMIC DNA]</scope>
    <source>
        <strain evidence="3 4">CHN_HEN01</strain>
    </source>
</reference>
<feature type="region of interest" description="Disordered" evidence="1">
    <location>
        <begin position="212"/>
        <end position="250"/>
    </location>
</feature>
<keyword evidence="2" id="KW-0732">Signal</keyword>
<protein>
    <submittedName>
        <fullName evidence="3">Uncharacterized protein</fullName>
    </submittedName>
</protein>
<accession>A0A1D3CXQ0</accession>
<sequence>MRLCRFLAATAVYAVRLSAAVGDAPWESGKERSFKQARYQCSSSSSCCLEKARFYLPNLPEGLGETVQQQEAQAASLGSSSCVGTHSRYPVREHPPAQSLSSLQAKAARSRETAEQRMPLLRPRTAALAAAASSHQDEQQAMLRLRMSPSALSELPPPPPPHAARSVCASVAPAASFVPCPAFPPMHSAASAAECMREGRREADTCVAASELHSFQPPQRQLPRQPQAELPAKGRNISAWQSPAAATAAA</sequence>
<feature type="compositionally biased region" description="Low complexity" evidence="1">
    <location>
        <begin position="97"/>
        <end position="107"/>
    </location>
</feature>
<name>A0A1D3CXQ0_9EIME</name>
<feature type="region of interest" description="Disordered" evidence="1">
    <location>
        <begin position="85"/>
        <end position="116"/>
    </location>
</feature>
<feature type="chain" id="PRO_5008913994" evidence="2">
    <location>
        <begin position="20"/>
        <end position="250"/>
    </location>
</feature>
<evidence type="ECO:0000313" key="4">
    <source>
        <dbReference type="Proteomes" id="UP000095192"/>
    </source>
</evidence>
<comment type="caution">
    <text evidence="3">The sequence shown here is derived from an EMBL/GenBank/DDBJ whole genome shotgun (WGS) entry which is preliminary data.</text>
</comment>
<organism evidence="3 4">
    <name type="scientific">Cyclospora cayetanensis</name>
    <dbReference type="NCBI Taxonomy" id="88456"/>
    <lineage>
        <taxon>Eukaryota</taxon>
        <taxon>Sar</taxon>
        <taxon>Alveolata</taxon>
        <taxon>Apicomplexa</taxon>
        <taxon>Conoidasida</taxon>
        <taxon>Coccidia</taxon>
        <taxon>Eucoccidiorida</taxon>
        <taxon>Eimeriorina</taxon>
        <taxon>Eimeriidae</taxon>
        <taxon>Cyclospora</taxon>
    </lineage>
</organism>
<gene>
    <name evidence="3" type="ORF">cyc_06484</name>
</gene>
<keyword evidence="4" id="KW-1185">Reference proteome</keyword>
<dbReference type="InParanoid" id="A0A1D3CXQ0"/>
<feature type="signal peptide" evidence="2">
    <location>
        <begin position="1"/>
        <end position="19"/>
    </location>
</feature>
<evidence type="ECO:0000313" key="3">
    <source>
        <dbReference type="EMBL" id="OEH75975.1"/>
    </source>
</evidence>
<dbReference type="EMBL" id="JROU02001569">
    <property type="protein sequence ID" value="OEH75975.1"/>
    <property type="molecule type" value="Genomic_DNA"/>
</dbReference>
<dbReference type="Proteomes" id="UP000095192">
    <property type="component" value="Unassembled WGS sequence"/>
</dbReference>
<evidence type="ECO:0000256" key="2">
    <source>
        <dbReference type="SAM" id="SignalP"/>
    </source>
</evidence>
<proteinExistence type="predicted"/>